<accession>A0A2H3A0J7</accession>
<dbReference type="PANTHER" id="PTHR43319:SF3">
    <property type="entry name" value="BETA-LACTAMASE-RELATED DOMAIN-CONTAINING PROTEIN"/>
    <property type="match status" value="1"/>
</dbReference>
<sequence length="66" mass="7056">MAQIHGDCDPQFEALKALFQKNLDSKAEIGASITVNLGGKNIVDLYGGFTDEACTQPWEADTIVGV</sequence>
<dbReference type="SUPFAM" id="SSF56601">
    <property type="entry name" value="beta-lactamase/transpeptidase-like"/>
    <property type="match status" value="1"/>
</dbReference>
<evidence type="ECO:0000313" key="1">
    <source>
        <dbReference type="EMBL" id="OTA06275.1"/>
    </source>
</evidence>
<gene>
    <name evidence="1" type="ORF">A9Z42_0070170</name>
</gene>
<organism evidence="1 2">
    <name type="scientific">Trichoderma parareesei</name>
    <name type="common">Filamentous fungus</name>
    <dbReference type="NCBI Taxonomy" id="858221"/>
    <lineage>
        <taxon>Eukaryota</taxon>
        <taxon>Fungi</taxon>
        <taxon>Dikarya</taxon>
        <taxon>Ascomycota</taxon>
        <taxon>Pezizomycotina</taxon>
        <taxon>Sordariomycetes</taxon>
        <taxon>Hypocreomycetidae</taxon>
        <taxon>Hypocreales</taxon>
        <taxon>Hypocreaceae</taxon>
        <taxon>Trichoderma</taxon>
    </lineage>
</organism>
<dbReference type="Proteomes" id="UP000219286">
    <property type="component" value="Unassembled WGS sequence"/>
</dbReference>
<comment type="caution">
    <text evidence="1">The sequence shown here is derived from an EMBL/GenBank/DDBJ whole genome shotgun (WGS) entry which is preliminary data.</text>
</comment>
<dbReference type="AlphaFoldDB" id="A0A2H3A0J7"/>
<dbReference type="PANTHER" id="PTHR43319">
    <property type="entry name" value="BETA-LACTAMASE-RELATED"/>
    <property type="match status" value="1"/>
</dbReference>
<evidence type="ECO:0000313" key="2">
    <source>
        <dbReference type="Proteomes" id="UP000219286"/>
    </source>
</evidence>
<dbReference type="EMBL" id="LFMI01000664">
    <property type="protein sequence ID" value="OTA06275.1"/>
    <property type="molecule type" value="Genomic_DNA"/>
</dbReference>
<dbReference type="OrthoDB" id="5946976at2759"/>
<reference evidence="1 2" key="1">
    <citation type="journal article" date="2015" name="Genome Announc.">
        <title>Genome sequence and annotation of Trichoderma parareesei, the ancestor of the cellulase producer Trichoderma reesei.</title>
        <authorList>
            <person name="Yang D."/>
            <person name="Pomraning K."/>
            <person name="Kopchinskiy A."/>
            <person name="Karimi Aghcheh R."/>
            <person name="Atanasova L."/>
            <person name="Chenthamara K."/>
            <person name="Baker S.E."/>
            <person name="Zhang R."/>
            <person name="Shen Q."/>
            <person name="Freitag M."/>
            <person name="Kubicek C.P."/>
            <person name="Druzhinina I.S."/>
        </authorList>
    </citation>
    <scope>NUCLEOTIDE SEQUENCE [LARGE SCALE GENOMIC DNA]</scope>
    <source>
        <strain evidence="1 2">CBS 125925</strain>
    </source>
</reference>
<dbReference type="InterPro" id="IPR012338">
    <property type="entry name" value="Beta-lactam/transpept-like"/>
</dbReference>
<proteinExistence type="predicted"/>
<keyword evidence="2" id="KW-1185">Reference proteome</keyword>
<dbReference type="Gene3D" id="3.40.710.10">
    <property type="entry name" value="DD-peptidase/beta-lactamase superfamily"/>
    <property type="match status" value="1"/>
</dbReference>
<protein>
    <submittedName>
        <fullName evidence="1">Uncharacterized protein</fullName>
    </submittedName>
</protein>
<name>A0A2H3A0J7_TRIPA</name>
<dbReference type="InterPro" id="IPR052907">
    <property type="entry name" value="Beta-lactamase/esterase"/>
</dbReference>